<name>A0AAQ3RB88_SYNEL</name>
<organism evidence="1 2">
    <name type="scientific">Synechococcus elongatus PCC 11801</name>
    <dbReference type="NCBI Taxonomy" id="2219813"/>
    <lineage>
        <taxon>Bacteria</taxon>
        <taxon>Bacillati</taxon>
        <taxon>Cyanobacteriota</taxon>
        <taxon>Cyanophyceae</taxon>
        <taxon>Synechococcales</taxon>
        <taxon>Synechococcaceae</taxon>
        <taxon>Synechococcus</taxon>
    </lineage>
</organism>
<gene>
    <name evidence="1" type="ORF">DOP62_13490</name>
</gene>
<evidence type="ECO:0000313" key="2">
    <source>
        <dbReference type="Proteomes" id="UP000267249"/>
    </source>
</evidence>
<reference evidence="1 2" key="1">
    <citation type="journal article" date="2018" name="Sci. Rep.">
        <title>Genome Features and Biochemical Characteristics of a Robust, Fast Growing and Naturally Transformable Cyanobacterium Synechococcus elongatus PCC 11801 Isolated from India.</title>
        <authorList>
            <person name="Jaiswal D."/>
            <person name="Sengupta A."/>
            <person name="Sohoni S."/>
            <person name="Sengupta S."/>
            <person name="Phadnavis A.G."/>
            <person name="Pakrasi H.B."/>
            <person name="Wangikar P.P."/>
        </authorList>
    </citation>
    <scope>NUCLEOTIDE SEQUENCE [LARGE SCALE GENOMIC DNA]</scope>
    <source>
        <strain evidence="1 2">PCC 11801</strain>
    </source>
</reference>
<proteinExistence type="predicted"/>
<dbReference type="InterPro" id="IPR024524">
    <property type="entry name" value="DUF3800"/>
</dbReference>
<dbReference type="Pfam" id="PF12686">
    <property type="entry name" value="DUF3800"/>
    <property type="match status" value="1"/>
</dbReference>
<dbReference type="AlphaFoldDB" id="A0AAQ3RB88"/>
<sequence length="279" mass="32365">MDGAPRSPTCYFVDEAGDGTVFNAKGKVIIGTQGCSRFFMLGLLQVEDPDRIGQELEDLRKEILADPNLAHIPSLQPDRRKTAIAFHAKDDHPLVRERVFHLIEKHQSQLKFFAVIRCKTALLQYIYERQRQSEDYRYRDNELYDYLVRRLFRDRLHTQEAYRIFFAKRGNSDRTKALKAALQGAIANLESAKGIRSTAAIEVESVLSREQPCLQLADYFLWVVQRLFEKQEDQYLQQVLPALSLIVDIDDATRQPFGRYYSRQKPISLAEIQKARPEI</sequence>
<dbReference type="RefSeq" id="WP_370538837.1">
    <property type="nucleotide sequence ID" value="NZ_CP030139.2"/>
</dbReference>
<dbReference type="Proteomes" id="UP000267249">
    <property type="component" value="Chromosome"/>
</dbReference>
<accession>A0AAQ3RB88</accession>
<evidence type="ECO:0000313" key="1">
    <source>
        <dbReference type="EMBL" id="WVS92301.1"/>
    </source>
</evidence>
<dbReference type="EMBL" id="CP030139">
    <property type="protein sequence ID" value="WVS92301.1"/>
    <property type="molecule type" value="Genomic_DNA"/>
</dbReference>
<protein>
    <submittedName>
        <fullName evidence="1">DUF3800 domain-containing protein</fullName>
    </submittedName>
</protein>